<proteinExistence type="predicted"/>
<name>A0A8J5IEM3_9STRA</name>
<evidence type="ECO:0000313" key="1">
    <source>
        <dbReference type="EMBL" id="KAG6948184.1"/>
    </source>
</evidence>
<dbReference type="Proteomes" id="UP000709295">
    <property type="component" value="Unassembled WGS sequence"/>
</dbReference>
<protein>
    <recommendedName>
        <fullName evidence="3">DDE-1 domain-containing protein</fullName>
    </recommendedName>
</protein>
<keyword evidence="2" id="KW-1185">Reference proteome</keyword>
<sequence>MDESDEAAFVRLRLWGIVPDGADEEGLLVSGQLEDEKTKAEEDADEMATACIRECTFNTDDTAVNFADEPGTIIAEKGSKKSANVRGRSRTSRASVLLTVSAAGRKLPPLTIFRGVRGAQVAEECKRYNSGVRATVQKNAWMNATVWNDEFVEGIWVNYISAEHPSGLGLYVDNLKCRVS</sequence>
<organism evidence="1 2">
    <name type="scientific">Phytophthora aleatoria</name>
    <dbReference type="NCBI Taxonomy" id="2496075"/>
    <lineage>
        <taxon>Eukaryota</taxon>
        <taxon>Sar</taxon>
        <taxon>Stramenopiles</taxon>
        <taxon>Oomycota</taxon>
        <taxon>Peronosporomycetes</taxon>
        <taxon>Peronosporales</taxon>
        <taxon>Peronosporaceae</taxon>
        <taxon>Phytophthora</taxon>
    </lineage>
</organism>
<dbReference type="AlphaFoldDB" id="A0A8J5IEM3"/>
<evidence type="ECO:0000313" key="2">
    <source>
        <dbReference type="Proteomes" id="UP000709295"/>
    </source>
</evidence>
<accession>A0A8J5IEM3</accession>
<reference evidence="1" key="1">
    <citation type="submission" date="2021-01" db="EMBL/GenBank/DDBJ databases">
        <title>Phytophthora aleatoria, a newly-described species from Pinus radiata is distinct from Phytophthora cactorum isolates based on comparative genomics.</title>
        <authorList>
            <person name="Mcdougal R."/>
            <person name="Panda P."/>
            <person name="Williams N."/>
            <person name="Studholme D.J."/>
        </authorList>
    </citation>
    <scope>NUCLEOTIDE SEQUENCE</scope>
    <source>
        <strain evidence="1">NZFS 4037</strain>
    </source>
</reference>
<comment type="caution">
    <text evidence="1">The sequence shown here is derived from an EMBL/GenBank/DDBJ whole genome shotgun (WGS) entry which is preliminary data.</text>
</comment>
<dbReference type="EMBL" id="JAENGY010001598">
    <property type="protein sequence ID" value="KAG6948184.1"/>
    <property type="molecule type" value="Genomic_DNA"/>
</dbReference>
<gene>
    <name evidence="1" type="ORF">JG688_00015212</name>
</gene>
<evidence type="ECO:0008006" key="3">
    <source>
        <dbReference type="Google" id="ProtNLM"/>
    </source>
</evidence>